<sequence length="397" mass="43794">MRVADRFDSWVARGPFTPADLGIYRIIYAVSVLMIAPDIAWLGQYPDFMFRPPTGPIQLFSSFPSPGILIGLESLRSIALVMLAFGLWTRFASFATAAMLITTYGITYSLGKVDHTILLVLVPLVLAFADWGNRFSIDALRAGRQTSHQEQWPLRLLGLLIGWGFFTAALTKVMTGWLSFDSQAARGYFVLGFVTQDRTNWLAGWVAAHDYRPVWELADWSTVVFELAILLALPWWRAFRSTLAIATLFHLGVYLVMNITFSHAVIAYGAFVPWGALARRIGELRSLAPVVTYFDRARRSATRKVVYPLMFSLAVVLGVGTWSLMLSGGSRFYLSLVIFVGAAFGMTYLAREARTVFRRLLSDSGAGGGFGDDRRDREAATAGPKGGGADHGAPPEP</sequence>
<evidence type="ECO:0000256" key="5">
    <source>
        <dbReference type="SAM" id="MobiDB-lite"/>
    </source>
</evidence>
<organism evidence="8">
    <name type="scientific">Mycobacterium sp. (strain MCS)</name>
    <dbReference type="NCBI Taxonomy" id="164756"/>
    <lineage>
        <taxon>Bacteria</taxon>
        <taxon>Bacillati</taxon>
        <taxon>Actinomycetota</taxon>
        <taxon>Actinomycetes</taxon>
        <taxon>Mycobacteriales</taxon>
        <taxon>Mycobacteriaceae</taxon>
        <taxon>Mycobacterium</taxon>
    </lineage>
</organism>
<keyword evidence="3 6" id="KW-1133">Transmembrane helix</keyword>
<evidence type="ECO:0000256" key="4">
    <source>
        <dbReference type="ARBA" id="ARBA00023136"/>
    </source>
</evidence>
<feature type="transmembrane region" description="Helical" evidence="6">
    <location>
        <begin position="306"/>
        <end position="326"/>
    </location>
</feature>
<evidence type="ECO:0000256" key="3">
    <source>
        <dbReference type="ARBA" id="ARBA00022989"/>
    </source>
</evidence>
<feature type="transmembrane region" description="Helical" evidence="6">
    <location>
        <begin position="332"/>
        <end position="350"/>
    </location>
</feature>
<dbReference type="GO" id="GO:0012505">
    <property type="term" value="C:endomembrane system"/>
    <property type="evidence" value="ECO:0007669"/>
    <property type="project" value="UniProtKB-SubCell"/>
</dbReference>
<protein>
    <recommendedName>
        <fullName evidence="7">HTTM-like domain-containing protein</fullName>
    </recommendedName>
</protein>
<dbReference type="AlphaFoldDB" id="A0A5Q5BLD6"/>
<accession>A0A5Q5BLD6</accession>
<name>A0A5Q5BLD6_MYCSS</name>
<feature type="transmembrane region" description="Helical" evidence="6">
    <location>
        <begin position="248"/>
        <end position="271"/>
    </location>
</feature>
<evidence type="ECO:0000313" key="8">
    <source>
        <dbReference type="EMBL" id="ABG09216.1"/>
    </source>
</evidence>
<evidence type="ECO:0000256" key="6">
    <source>
        <dbReference type="SAM" id="Phobius"/>
    </source>
</evidence>
<reference evidence="8" key="1">
    <citation type="submission" date="2006-06" db="EMBL/GenBank/DDBJ databases">
        <title>Complete sequence of chromosome of Mycobacterium sp. MCS.</title>
        <authorList>
            <consortium name="US DOE Joint Genome Institute"/>
            <person name="Copeland A."/>
            <person name="Lucas S."/>
            <person name="Lapidus A."/>
            <person name="Barry K."/>
            <person name="Detter J.C."/>
            <person name="Glavina del Rio T."/>
            <person name="Hammon N."/>
            <person name="Israni S."/>
            <person name="Dalin E."/>
            <person name="Tice H."/>
            <person name="Pitluck S."/>
            <person name="Martinez M."/>
            <person name="Schmutz J."/>
            <person name="Larimer F."/>
            <person name="Land M."/>
            <person name="Hauser L."/>
            <person name="Kyrpides N."/>
            <person name="Kim E."/>
            <person name="Miller C.D."/>
            <person name="Hughes J.E."/>
            <person name="Anderson A.J."/>
            <person name="Sims R.C."/>
            <person name="Richardson P."/>
        </authorList>
    </citation>
    <scope>NUCLEOTIDE SEQUENCE [LARGE SCALE GENOMIC DNA]</scope>
    <source>
        <strain evidence="8">MCS</strain>
    </source>
</reference>
<comment type="subcellular location">
    <subcellularLocation>
        <location evidence="1">Endomembrane system</location>
        <topology evidence="1">Multi-pass membrane protein</topology>
    </subcellularLocation>
</comment>
<feature type="transmembrane region" description="Helical" evidence="6">
    <location>
        <begin position="21"/>
        <end position="43"/>
    </location>
</feature>
<keyword evidence="4 6" id="KW-0472">Membrane</keyword>
<feature type="transmembrane region" description="Helical" evidence="6">
    <location>
        <begin position="116"/>
        <end position="133"/>
    </location>
</feature>
<evidence type="ECO:0000259" key="7">
    <source>
        <dbReference type="SMART" id="SM00752"/>
    </source>
</evidence>
<keyword evidence="2 6" id="KW-0812">Transmembrane</keyword>
<feature type="region of interest" description="Disordered" evidence="5">
    <location>
        <begin position="364"/>
        <end position="397"/>
    </location>
</feature>
<evidence type="ECO:0000256" key="2">
    <source>
        <dbReference type="ARBA" id="ARBA00022692"/>
    </source>
</evidence>
<dbReference type="EMBL" id="CP000384">
    <property type="protein sequence ID" value="ABG09216.1"/>
    <property type="molecule type" value="Genomic_DNA"/>
</dbReference>
<dbReference type="SMART" id="SM00752">
    <property type="entry name" value="HTTM"/>
    <property type="match status" value="1"/>
</dbReference>
<dbReference type="InterPro" id="IPR011020">
    <property type="entry name" value="HTTM-like"/>
</dbReference>
<dbReference type="InterPro" id="IPR053934">
    <property type="entry name" value="HTTM_dom"/>
</dbReference>
<feature type="transmembrane region" description="Helical" evidence="6">
    <location>
        <begin position="154"/>
        <end position="180"/>
    </location>
</feature>
<dbReference type="Pfam" id="PF05090">
    <property type="entry name" value="HTTM"/>
    <property type="match status" value="1"/>
</dbReference>
<dbReference type="KEGG" id="mmc:Mmcs_3109"/>
<proteinExistence type="predicted"/>
<evidence type="ECO:0000256" key="1">
    <source>
        <dbReference type="ARBA" id="ARBA00004127"/>
    </source>
</evidence>
<gene>
    <name evidence="8" type="ordered locus">Mmcs_3109</name>
</gene>
<feature type="domain" description="HTTM-like" evidence="7">
    <location>
        <begin position="13"/>
        <end position="276"/>
    </location>
</feature>